<proteinExistence type="predicted"/>
<keyword evidence="2" id="KW-1185">Reference proteome</keyword>
<dbReference type="Proteomes" id="UP001178508">
    <property type="component" value="Chromosome 17"/>
</dbReference>
<gene>
    <name evidence="1" type="ORF">XNOV1_A031268</name>
</gene>
<accession>A0AAV1GZQ7</accession>
<dbReference type="AlphaFoldDB" id="A0AAV1GZQ7"/>
<dbReference type="EMBL" id="OY660880">
    <property type="protein sequence ID" value="CAJ1078316.1"/>
    <property type="molecule type" value="Genomic_DNA"/>
</dbReference>
<sequence length="194" mass="22040">MMDYTLKRDKDFKKIFETIPANAKYTSNHIQNEIIELMSKIITEEILHLVVVNAMSSDNKLENLFGVCNSLYKFFRKPTVAAVYTGEKLKRLLEQWWTGHLATVKVIMNSCDDIVHLLQEIEGIPTIGADVRIEATRLLKAITEPSFPFIACMTHQKLGLLDPPNTALQAKSTDLYTGVRLVQSALECVEELRK</sequence>
<organism evidence="1 2">
    <name type="scientific">Xyrichtys novacula</name>
    <name type="common">Pearly razorfish</name>
    <name type="synonym">Hemipteronotus novacula</name>
    <dbReference type="NCBI Taxonomy" id="13765"/>
    <lineage>
        <taxon>Eukaryota</taxon>
        <taxon>Metazoa</taxon>
        <taxon>Chordata</taxon>
        <taxon>Craniata</taxon>
        <taxon>Vertebrata</taxon>
        <taxon>Euteleostomi</taxon>
        <taxon>Actinopterygii</taxon>
        <taxon>Neopterygii</taxon>
        <taxon>Teleostei</taxon>
        <taxon>Neoteleostei</taxon>
        <taxon>Acanthomorphata</taxon>
        <taxon>Eupercaria</taxon>
        <taxon>Labriformes</taxon>
        <taxon>Labridae</taxon>
        <taxon>Xyrichtys</taxon>
    </lineage>
</organism>
<protein>
    <submittedName>
        <fullName evidence="1">Uncharacterized protein LOC128440739</fullName>
    </submittedName>
</protein>
<reference evidence="1" key="1">
    <citation type="submission" date="2023-08" db="EMBL/GenBank/DDBJ databases">
        <authorList>
            <person name="Alioto T."/>
            <person name="Alioto T."/>
            <person name="Gomez Garrido J."/>
        </authorList>
    </citation>
    <scope>NUCLEOTIDE SEQUENCE</scope>
</reference>
<name>A0AAV1GZQ7_XYRNO</name>
<evidence type="ECO:0000313" key="1">
    <source>
        <dbReference type="EMBL" id="CAJ1078316.1"/>
    </source>
</evidence>
<evidence type="ECO:0000313" key="2">
    <source>
        <dbReference type="Proteomes" id="UP001178508"/>
    </source>
</evidence>